<keyword evidence="4" id="KW-0808">Transferase</keyword>
<dbReference type="Proteomes" id="UP000246635">
    <property type="component" value="Unassembled WGS sequence"/>
</dbReference>
<dbReference type="InterPro" id="IPR036388">
    <property type="entry name" value="WH-like_DNA-bd_sf"/>
</dbReference>
<dbReference type="InterPro" id="IPR043519">
    <property type="entry name" value="NT_sf"/>
</dbReference>
<dbReference type="Pfam" id="PF22339">
    <property type="entry name" value="YgxA-like_sub_bind"/>
    <property type="match status" value="1"/>
</dbReference>
<dbReference type="InterPro" id="IPR054515">
    <property type="entry name" value="YgxA-like_substrate-bd"/>
</dbReference>
<dbReference type="Gene3D" id="1.20.120.330">
    <property type="entry name" value="Nucleotidyltransferases domain 2"/>
    <property type="match status" value="1"/>
</dbReference>
<dbReference type="Pfam" id="PF18576">
    <property type="entry name" value="HTH_52"/>
    <property type="match status" value="1"/>
</dbReference>
<dbReference type="EMBL" id="QGTQ01000026">
    <property type="protein sequence ID" value="PWV95603.1"/>
    <property type="molecule type" value="Genomic_DNA"/>
</dbReference>
<comment type="caution">
    <text evidence="4">The sequence shown here is derived from an EMBL/GenBank/DDBJ whole genome shotgun (WGS) entry which is preliminary data.</text>
</comment>
<protein>
    <submittedName>
        <fullName evidence="4">Nucleotidyltransferase-like protein</fullName>
    </submittedName>
</protein>
<evidence type="ECO:0000259" key="3">
    <source>
        <dbReference type="Pfam" id="PF22339"/>
    </source>
</evidence>
<dbReference type="RefSeq" id="WP_110046418.1">
    <property type="nucleotide sequence ID" value="NZ_CP054613.1"/>
</dbReference>
<dbReference type="Gene3D" id="1.10.10.10">
    <property type="entry name" value="Winged helix-like DNA-binding domain superfamily/Winged helix DNA-binding domain"/>
    <property type="match status" value="1"/>
</dbReference>
<gene>
    <name evidence="4" type="ORF">DFQ01_12674</name>
</gene>
<dbReference type="InterPro" id="IPR029348">
    <property type="entry name" value="NTF-like"/>
</dbReference>
<feature type="domain" description="Nucleotidyltransferase-like" evidence="1">
    <location>
        <begin position="1"/>
        <end position="115"/>
    </location>
</feature>
<reference evidence="4 5" key="1">
    <citation type="submission" date="2018-05" db="EMBL/GenBank/DDBJ databases">
        <title>Genomic Encyclopedia of Type Strains, Phase III (KMG-III): the genomes of soil and plant-associated and newly described type strains.</title>
        <authorList>
            <person name="Whitman W."/>
        </authorList>
    </citation>
    <scope>NUCLEOTIDE SEQUENCE [LARGE SCALE GENOMIC DNA]</scope>
    <source>
        <strain evidence="4 5">CECT 5696</strain>
    </source>
</reference>
<dbReference type="GO" id="GO:0016740">
    <property type="term" value="F:transferase activity"/>
    <property type="evidence" value="ECO:0007669"/>
    <property type="project" value="UniProtKB-KW"/>
</dbReference>
<evidence type="ECO:0000313" key="4">
    <source>
        <dbReference type="EMBL" id="PWV95603.1"/>
    </source>
</evidence>
<name>A0A2V2YMY6_9BACL</name>
<accession>A0A2V2YMY6</accession>
<proteinExistence type="predicted"/>
<organism evidence="4 5">
    <name type="scientific">Paenibacillus cellulosilyticus</name>
    <dbReference type="NCBI Taxonomy" id="375489"/>
    <lineage>
        <taxon>Bacteria</taxon>
        <taxon>Bacillati</taxon>
        <taxon>Bacillota</taxon>
        <taxon>Bacilli</taxon>
        <taxon>Bacillales</taxon>
        <taxon>Paenibacillaceae</taxon>
        <taxon>Paenibacillus</taxon>
    </lineage>
</organism>
<evidence type="ECO:0000313" key="5">
    <source>
        <dbReference type="Proteomes" id="UP000246635"/>
    </source>
</evidence>
<dbReference type="OrthoDB" id="2350973at2"/>
<keyword evidence="5" id="KW-1185">Reference proteome</keyword>
<evidence type="ECO:0000259" key="1">
    <source>
        <dbReference type="Pfam" id="PF14540"/>
    </source>
</evidence>
<sequence length="292" mass="34138">MENIKQHFIDCYSADTGLVSLAAIENPVPYNPLIDGHDLLLLIVTEEKSRVGRTEHLRIDGRRVLVRTVDKEMLRRWIYGGENRNIIQWLERGQLLIDRDGYLGNIRNDLLHFPDLWREQRLFVEFAAYIRTYLQAKQDIQDGNLLDAYTSILSGLHYWAHIALIEEGQHPELTVWRQIRRVHPGIYKLYEELTTSAETLEQRVQLVLLACEFTVMSKMKTCCSHLLRTLASREEPWSIMELQHHPNFCDLHVDLSLVLQKLVNRSFVREVAYLSESGDQEALELRYTVVSQ</sequence>
<dbReference type="InterPro" id="IPR041143">
    <property type="entry name" value="YgxA_HTH"/>
</dbReference>
<feature type="domain" description="YgxA-like substrate binding" evidence="3">
    <location>
        <begin position="120"/>
        <end position="218"/>
    </location>
</feature>
<dbReference type="Gene3D" id="3.30.460.10">
    <property type="entry name" value="Beta Polymerase, domain 2"/>
    <property type="match status" value="1"/>
</dbReference>
<feature type="domain" description="YgxA-like helix-turn-helix" evidence="2">
    <location>
        <begin position="224"/>
        <end position="271"/>
    </location>
</feature>
<evidence type="ECO:0000259" key="2">
    <source>
        <dbReference type="Pfam" id="PF18576"/>
    </source>
</evidence>
<dbReference type="Pfam" id="PF14540">
    <property type="entry name" value="NTF-like"/>
    <property type="match status" value="1"/>
</dbReference>
<dbReference type="AlphaFoldDB" id="A0A2V2YMY6"/>